<evidence type="ECO:0000313" key="2">
    <source>
        <dbReference type="Proteomes" id="UP001159363"/>
    </source>
</evidence>
<protein>
    <submittedName>
        <fullName evidence="1">Uncharacterized protein</fullName>
    </submittedName>
</protein>
<dbReference type="EMBL" id="JARBHB010000004">
    <property type="protein sequence ID" value="KAJ8885758.1"/>
    <property type="molecule type" value="Genomic_DNA"/>
</dbReference>
<organism evidence="1 2">
    <name type="scientific">Dryococelus australis</name>
    <dbReference type="NCBI Taxonomy" id="614101"/>
    <lineage>
        <taxon>Eukaryota</taxon>
        <taxon>Metazoa</taxon>
        <taxon>Ecdysozoa</taxon>
        <taxon>Arthropoda</taxon>
        <taxon>Hexapoda</taxon>
        <taxon>Insecta</taxon>
        <taxon>Pterygota</taxon>
        <taxon>Neoptera</taxon>
        <taxon>Polyneoptera</taxon>
        <taxon>Phasmatodea</taxon>
        <taxon>Verophasmatodea</taxon>
        <taxon>Anareolatae</taxon>
        <taxon>Phasmatidae</taxon>
        <taxon>Eurycanthinae</taxon>
        <taxon>Dryococelus</taxon>
    </lineage>
</organism>
<sequence length="113" mass="13126">MKPQPETYKCNVIKRARVEGLEHENYKEVYAQAMKTDNDYHVVNLFRCKQRCFQAVSKGSQMAILSKSLVLINKDTQDLHLQHLIEKNGIETMMPRKGNARQCATSFSYFIID</sequence>
<gene>
    <name evidence="1" type="ORF">PR048_011958</name>
</gene>
<keyword evidence="2" id="KW-1185">Reference proteome</keyword>
<reference evidence="1 2" key="1">
    <citation type="submission" date="2023-02" db="EMBL/GenBank/DDBJ databases">
        <title>LHISI_Scaffold_Assembly.</title>
        <authorList>
            <person name="Stuart O.P."/>
            <person name="Cleave R."/>
            <person name="Magrath M.J.L."/>
            <person name="Mikheyev A.S."/>
        </authorList>
    </citation>
    <scope>NUCLEOTIDE SEQUENCE [LARGE SCALE GENOMIC DNA]</scope>
    <source>
        <strain evidence="1">Daus_M_001</strain>
        <tissue evidence="1">Leg muscle</tissue>
    </source>
</reference>
<name>A0ABQ9HPA8_9NEOP</name>
<evidence type="ECO:0000313" key="1">
    <source>
        <dbReference type="EMBL" id="KAJ8885758.1"/>
    </source>
</evidence>
<dbReference type="Proteomes" id="UP001159363">
    <property type="component" value="Chromosome X"/>
</dbReference>
<accession>A0ABQ9HPA8</accession>
<proteinExistence type="predicted"/>
<comment type="caution">
    <text evidence="1">The sequence shown here is derived from an EMBL/GenBank/DDBJ whole genome shotgun (WGS) entry which is preliminary data.</text>
</comment>